<evidence type="ECO:0000313" key="3">
    <source>
        <dbReference type="Proteomes" id="UP000663880"/>
    </source>
</evidence>
<sequence length="134" mass="15547">MGLKIKILKQKKQFESTPYYVKEDFPLEILNKRKELQIAVNTEREKERLAILQYGKIIFLKNQNTDSERSRLGKKKRNQSSSPESIEDNRDTNKVRKAAKNLNKNNHIDKYLTKATNSKRPALEDGTASLNIAE</sequence>
<dbReference type="Proteomes" id="UP000663880">
    <property type="component" value="Unassembled WGS sequence"/>
</dbReference>
<organism evidence="2 3">
    <name type="scientific">Pieris macdunnoughi</name>
    <dbReference type="NCBI Taxonomy" id="345717"/>
    <lineage>
        <taxon>Eukaryota</taxon>
        <taxon>Metazoa</taxon>
        <taxon>Ecdysozoa</taxon>
        <taxon>Arthropoda</taxon>
        <taxon>Hexapoda</taxon>
        <taxon>Insecta</taxon>
        <taxon>Pterygota</taxon>
        <taxon>Neoptera</taxon>
        <taxon>Endopterygota</taxon>
        <taxon>Lepidoptera</taxon>
        <taxon>Glossata</taxon>
        <taxon>Ditrysia</taxon>
        <taxon>Papilionoidea</taxon>
        <taxon>Pieridae</taxon>
        <taxon>Pierinae</taxon>
        <taxon>Pieris</taxon>
    </lineage>
</organism>
<dbReference type="OrthoDB" id="10063284at2759"/>
<gene>
    <name evidence="2" type="ORF">PMACD_LOCUS5436</name>
</gene>
<keyword evidence="3" id="KW-1185">Reference proteome</keyword>
<feature type="region of interest" description="Disordered" evidence="1">
    <location>
        <begin position="65"/>
        <end position="134"/>
    </location>
</feature>
<name>A0A821R5V4_9NEOP</name>
<dbReference type="AlphaFoldDB" id="A0A821R5V4"/>
<dbReference type="EMBL" id="CAJOBZ010000011">
    <property type="protein sequence ID" value="CAF4832451.1"/>
    <property type="molecule type" value="Genomic_DNA"/>
</dbReference>
<reference evidence="2" key="1">
    <citation type="submission" date="2021-02" db="EMBL/GenBank/DDBJ databases">
        <authorList>
            <person name="Steward A R."/>
        </authorList>
    </citation>
    <scope>NUCLEOTIDE SEQUENCE</scope>
</reference>
<comment type="caution">
    <text evidence="2">The sequence shown here is derived from an EMBL/GenBank/DDBJ whole genome shotgun (WGS) entry which is preliminary data.</text>
</comment>
<proteinExistence type="predicted"/>
<accession>A0A821R5V4</accession>
<evidence type="ECO:0000313" key="2">
    <source>
        <dbReference type="EMBL" id="CAF4832451.1"/>
    </source>
</evidence>
<evidence type="ECO:0000256" key="1">
    <source>
        <dbReference type="SAM" id="MobiDB-lite"/>
    </source>
</evidence>
<protein>
    <submittedName>
        <fullName evidence="2">Uncharacterized protein</fullName>
    </submittedName>
</protein>